<name>A0ABM1B2E0_LIMPO</name>
<proteinExistence type="inferred from homology"/>
<dbReference type="Pfam" id="PF00755">
    <property type="entry name" value="Carn_acyltransf"/>
    <property type="match status" value="1"/>
</dbReference>
<dbReference type="Proteomes" id="UP000694941">
    <property type="component" value="Unplaced"/>
</dbReference>
<evidence type="ECO:0000256" key="1">
    <source>
        <dbReference type="ARBA" id="ARBA00005232"/>
    </source>
</evidence>
<feature type="transmembrane region" description="Helical" evidence="4">
    <location>
        <begin position="49"/>
        <end position="69"/>
    </location>
</feature>
<evidence type="ECO:0000256" key="3">
    <source>
        <dbReference type="ARBA" id="ARBA00023315"/>
    </source>
</evidence>
<keyword evidence="4" id="KW-1133">Transmembrane helix</keyword>
<protein>
    <submittedName>
        <fullName evidence="7">Carnitine O-palmitoyltransferase 1, liver isoform-like</fullName>
    </submittedName>
</protein>
<dbReference type="PANTHER" id="PTHR22589:SF112">
    <property type="entry name" value="CHOLINE_CARNITINE ACYLTRANSFERASE DOMAIN-CONTAINING PROTEIN"/>
    <property type="match status" value="1"/>
</dbReference>
<dbReference type="SUPFAM" id="SSF52777">
    <property type="entry name" value="CoA-dependent acyltransferases"/>
    <property type="match status" value="2"/>
</dbReference>
<feature type="transmembrane region" description="Helical" evidence="4">
    <location>
        <begin position="101"/>
        <end position="123"/>
    </location>
</feature>
<reference evidence="7" key="1">
    <citation type="submission" date="2025-08" db="UniProtKB">
        <authorList>
            <consortium name="RefSeq"/>
        </authorList>
    </citation>
    <scope>IDENTIFICATION</scope>
    <source>
        <tissue evidence="7">Muscle</tissue>
    </source>
</reference>
<dbReference type="InterPro" id="IPR023213">
    <property type="entry name" value="CAT-like_dom_sf"/>
</dbReference>
<dbReference type="GeneID" id="106458432"/>
<dbReference type="RefSeq" id="XP_013773402.1">
    <property type="nucleotide sequence ID" value="XM_013917948.2"/>
</dbReference>
<organism evidence="6 7">
    <name type="scientific">Limulus polyphemus</name>
    <name type="common">Atlantic horseshoe crab</name>
    <dbReference type="NCBI Taxonomy" id="6850"/>
    <lineage>
        <taxon>Eukaryota</taxon>
        <taxon>Metazoa</taxon>
        <taxon>Ecdysozoa</taxon>
        <taxon>Arthropoda</taxon>
        <taxon>Chelicerata</taxon>
        <taxon>Merostomata</taxon>
        <taxon>Xiphosura</taxon>
        <taxon>Limulidae</taxon>
        <taxon>Limulus</taxon>
    </lineage>
</organism>
<comment type="similarity">
    <text evidence="1">Belongs to the carnitine/choline acetyltransferase family.</text>
</comment>
<dbReference type="Gene3D" id="3.30.559.70">
    <property type="entry name" value="Choline/Carnitine o-acyltransferase, domain 2"/>
    <property type="match status" value="1"/>
</dbReference>
<evidence type="ECO:0000256" key="4">
    <source>
        <dbReference type="SAM" id="Phobius"/>
    </source>
</evidence>
<evidence type="ECO:0000313" key="6">
    <source>
        <dbReference type="Proteomes" id="UP000694941"/>
    </source>
</evidence>
<keyword evidence="3" id="KW-0012">Acyltransferase</keyword>
<evidence type="ECO:0000256" key="2">
    <source>
        <dbReference type="ARBA" id="ARBA00022679"/>
    </source>
</evidence>
<dbReference type="InterPro" id="IPR042231">
    <property type="entry name" value="Cho/carn_acyl_trans_2"/>
</dbReference>
<gene>
    <name evidence="7" type="primary">LOC106458432</name>
</gene>
<dbReference type="PANTHER" id="PTHR22589">
    <property type="entry name" value="CARNITINE O-ACYLTRANSFERASE"/>
    <property type="match status" value="1"/>
</dbReference>
<dbReference type="Gene3D" id="3.30.559.10">
    <property type="entry name" value="Chloramphenicol acetyltransferase-like domain"/>
    <property type="match status" value="1"/>
</dbReference>
<accession>A0ABM1B2E0</accession>
<keyword evidence="6" id="KW-1185">Reference proteome</keyword>
<keyword evidence="4" id="KW-0812">Transmembrane</keyword>
<dbReference type="InterPro" id="IPR000542">
    <property type="entry name" value="Carn_acyl_trans"/>
</dbReference>
<feature type="transmembrane region" description="Helical" evidence="4">
    <location>
        <begin position="144"/>
        <end position="163"/>
    </location>
</feature>
<keyword evidence="2" id="KW-0808">Transferase</keyword>
<evidence type="ECO:0000259" key="5">
    <source>
        <dbReference type="Pfam" id="PF00755"/>
    </source>
</evidence>
<dbReference type="InterPro" id="IPR039551">
    <property type="entry name" value="Cho/carn_acyl_trans"/>
</dbReference>
<keyword evidence="4" id="KW-0472">Membrane</keyword>
<feature type="domain" description="Choline/carnitine acyltransferase" evidence="5">
    <location>
        <begin position="172"/>
        <end position="757"/>
    </location>
</feature>
<sequence>MAEARSAVAELRVKEIEEGHNSTKDIIRAWRKALVRRFYRTRNSIHNGMWPTSISNLILAVVIFLLLLLCEPDFTSSLNMWLWQVDLLLHLPRGLPRTLRAAFIACIVSFVFFLLLMKVRQYILRILLSYRGWMYEYLRTQSKWTLLWCCMVKLVSGYQPSLYSCQRSLPRMPVPPLRDTLKKLMVSLKPLCNEEELQVLKKQSKDFEATVGPKLQKILILKSWLSQNYVSDWWEKYVYLRSRSPLPINSNYYCFDHSYWTPTSSPAARAATVIYNSMNFKRLIDREELHPLMLRNTVPMCMAQYERILSTVRIPGEDMDEVVHIEPSQSKHVVIMYRGIFYKVNVYDSSFQLLCPATLEQQIQWILEDAKIQAETVSDEEKSLAALTSLGRTEWAKLRKIWLSSGVNKESLDAIEKSVFFMALLDLKPTSLTERANLLLCGDGSSVWFDKSLSVQIFGNARGGMNCEHSMADAPALAHMWEYVMTKEVLEKQYDEDGSCMPPHRPFKQATVKKPQRLVWEVVPEFAKEIRSALQFAKKNSSDVDLVLHDHDKWGKGEIKKCKVSPDAFIQMALQLAYYKETKHFPQTYEACMTRMYLWGRTETMRSCTPESADFVRAMMQNSISKNEKIRLLKRAAEVHQTMYRDAMNGMGIDRHLFALYVACKGLNYESEFLENIIHRPWTLSTSQTPHTQLTTTPDVNLKTFSNKLGPGGGFGPVSDDGYGVSYVIPNDHKFFFHVSSKRSCPHTDSERFVQLIFDSLEEMRSLYGSE</sequence>
<evidence type="ECO:0000313" key="7">
    <source>
        <dbReference type="RefSeq" id="XP_013773402.1"/>
    </source>
</evidence>